<name>A0A8I6S935_CIMLE</name>
<evidence type="ECO:0000313" key="2">
    <source>
        <dbReference type="EnsemblMetazoa" id="XP_014258868.1"/>
    </source>
</evidence>
<evidence type="ECO:0000313" key="3">
    <source>
        <dbReference type="Proteomes" id="UP000494040"/>
    </source>
</evidence>
<keyword evidence="3" id="KW-1185">Reference proteome</keyword>
<dbReference type="OrthoDB" id="10521746at2759"/>
<dbReference type="RefSeq" id="XP_014258868.1">
    <property type="nucleotide sequence ID" value="XM_014403382.1"/>
</dbReference>
<dbReference type="AlphaFoldDB" id="A0A8I6S935"/>
<feature type="chain" id="PRO_5035315564" description="Salivary secreted protein" evidence="1">
    <location>
        <begin position="23"/>
        <end position="126"/>
    </location>
</feature>
<accession>A0A8I6S935</accession>
<dbReference type="Proteomes" id="UP000494040">
    <property type="component" value="Unassembled WGS sequence"/>
</dbReference>
<evidence type="ECO:0008006" key="4">
    <source>
        <dbReference type="Google" id="ProtNLM"/>
    </source>
</evidence>
<sequence length="126" mass="14092">MGRSIHIAVFIASAFFLMYTSAEVTETNSESRLNLVLKNLTTEISGISDRLKNMRKIAKSSEETSASVSKEVSLDAGVAKTNVTYEELIKRTEDARKKVKEMQALLKSVSTKMDTILKKEDIKNEM</sequence>
<dbReference type="GeneID" id="106672177"/>
<reference evidence="2" key="1">
    <citation type="submission" date="2022-01" db="UniProtKB">
        <authorList>
            <consortium name="EnsemblMetazoa"/>
        </authorList>
    </citation>
    <scope>IDENTIFICATION</scope>
</reference>
<keyword evidence="1" id="KW-0732">Signal</keyword>
<evidence type="ECO:0000256" key="1">
    <source>
        <dbReference type="SAM" id="SignalP"/>
    </source>
</evidence>
<organism evidence="2 3">
    <name type="scientific">Cimex lectularius</name>
    <name type="common">Bed bug</name>
    <name type="synonym">Acanthia lectularia</name>
    <dbReference type="NCBI Taxonomy" id="79782"/>
    <lineage>
        <taxon>Eukaryota</taxon>
        <taxon>Metazoa</taxon>
        <taxon>Ecdysozoa</taxon>
        <taxon>Arthropoda</taxon>
        <taxon>Hexapoda</taxon>
        <taxon>Insecta</taxon>
        <taxon>Pterygota</taxon>
        <taxon>Neoptera</taxon>
        <taxon>Paraneoptera</taxon>
        <taxon>Hemiptera</taxon>
        <taxon>Heteroptera</taxon>
        <taxon>Panheteroptera</taxon>
        <taxon>Cimicomorpha</taxon>
        <taxon>Cimicidae</taxon>
        <taxon>Cimex</taxon>
    </lineage>
</organism>
<proteinExistence type="predicted"/>
<dbReference type="EnsemblMetazoa" id="XM_014403382.1">
    <property type="protein sequence ID" value="XP_014258868.1"/>
    <property type="gene ID" value="LOC106672177"/>
</dbReference>
<dbReference type="KEGG" id="clec:106672177"/>
<protein>
    <recommendedName>
        <fullName evidence="4">Salivary secreted protein</fullName>
    </recommendedName>
</protein>
<feature type="signal peptide" evidence="1">
    <location>
        <begin position="1"/>
        <end position="22"/>
    </location>
</feature>